<feature type="compositionally biased region" description="Low complexity" evidence="1">
    <location>
        <begin position="1"/>
        <end position="42"/>
    </location>
</feature>
<dbReference type="Proteomes" id="UP000266861">
    <property type="component" value="Unassembled WGS sequence"/>
</dbReference>
<dbReference type="EMBL" id="PQFF01000083">
    <property type="protein sequence ID" value="RHZ83835.1"/>
    <property type="molecule type" value="Genomic_DNA"/>
</dbReference>
<accession>A0A397J673</accession>
<dbReference type="AlphaFoldDB" id="A0A397J673"/>
<evidence type="ECO:0000256" key="1">
    <source>
        <dbReference type="SAM" id="MobiDB-lite"/>
    </source>
</evidence>
<feature type="region of interest" description="Disordered" evidence="1">
    <location>
        <begin position="1"/>
        <end position="47"/>
    </location>
</feature>
<evidence type="ECO:0000313" key="3">
    <source>
        <dbReference type="Proteomes" id="UP000266861"/>
    </source>
</evidence>
<keyword evidence="3" id="KW-1185">Reference proteome</keyword>
<gene>
    <name evidence="2" type="ORF">Glove_87g35</name>
</gene>
<reference evidence="2 3" key="1">
    <citation type="submission" date="2018-08" db="EMBL/GenBank/DDBJ databases">
        <title>Genome and evolution of the arbuscular mycorrhizal fungus Diversispora epigaea (formerly Glomus versiforme) and its bacterial endosymbionts.</title>
        <authorList>
            <person name="Sun X."/>
            <person name="Fei Z."/>
            <person name="Harrison M."/>
        </authorList>
    </citation>
    <scope>NUCLEOTIDE SEQUENCE [LARGE SCALE GENOMIC DNA]</scope>
    <source>
        <strain evidence="2 3">IT104</strain>
    </source>
</reference>
<organism evidence="2 3">
    <name type="scientific">Diversispora epigaea</name>
    <dbReference type="NCBI Taxonomy" id="1348612"/>
    <lineage>
        <taxon>Eukaryota</taxon>
        <taxon>Fungi</taxon>
        <taxon>Fungi incertae sedis</taxon>
        <taxon>Mucoromycota</taxon>
        <taxon>Glomeromycotina</taxon>
        <taxon>Glomeromycetes</taxon>
        <taxon>Diversisporales</taxon>
        <taxon>Diversisporaceae</taxon>
        <taxon>Diversispora</taxon>
    </lineage>
</organism>
<protein>
    <submittedName>
        <fullName evidence="2">Uncharacterized protein</fullName>
    </submittedName>
</protein>
<comment type="caution">
    <text evidence="2">The sequence shown here is derived from an EMBL/GenBank/DDBJ whole genome shotgun (WGS) entry which is preliminary data.</text>
</comment>
<evidence type="ECO:0000313" key="2">
    <source>
        <dbReference type="EMBL" id="RHZ83835.1"/>
    </source>
</evidence>
<name>A0A397J673_9GLOM</name>
<proteinExistence type="predicted"/>
<sequence>MCQQQQQQRKTAANTATAETKYSTRTPSTASTSTTRTLSTTETQRKEINEVENILEPENDEIIGSNGADNPLKLDKTRIFRIANTEVSILHESQGIVEVVIVCDGKFDGISGWLSKNEIAVKISLFIHFILWLHTTSSRW</sequence>